<reference evidence="2 3" key="1">
    <citation type="submission" date="2022-04" db="EMBL/GenBank/DDBJ databases">
        <title>Diverse halophilic archaea isolated from saline environments.</title>
        <authorList>
            <person name="Cui H.-L."/>
        </authorList>
    </citation>
    <scope>NUCLEOTIDE SEQUENCE [LARGE SCALE GENOMIC DNA]</scope>
    <source>
        <strain evidence="2 3">XZYJT49</strain>
    </source>
</reference>
<name>A0A8U0HVN1_9EURY</name>
<dbReference type="EMBL" id="CP096659">
    <property type="protein sequence ID" value="UPV74756.1"/>
    <property type="molecule type" value="Genomic_DNA"/>
</dbReference>
<dbReference type="KEGG" id="halx:M0R89_01475"/>
<dbReference type="Proteomes" id="UP000830729">
    <property type="component" value="Chromosome"/>
</dbReference>
<evidence type="ECO:0000313" key="2">
    <source>
        <dbReference type="EMBL" id="UPV74756.1"/>
    </source>
</evidence>
<feature type="compositionally biased region" description="Basic and acidic residues" evidence="1">
    <location>
        <begin position="41"/>
        <end position="61"/>
    </location>
</feature>
<dbReference type="RefSeq" id="WP_248650799.1">
    <property type="nucleotide sequence ID" value="NZ_CP096659.1"/>
</dbReference>
<organism evidence="2 3">
    <name type="scientific">Halorussus limi</name>
    <dbReference type="NCBI Taxonomy" id="2938695"/>
    <lineage>
        <taxon>Archaea</taxon>
        <taxon>Methanobacteriati</taxon>
        <taxon>Methanobacteriota</taxon>
        <taxon>Stenosarchaea group</taxon>
        <taxon>Halobacteria</taxon>
        <taxon>Halobacteriales</taxon>
        <taxon>Haladaptataceae</taxon>
        <taxon>Halorussus</taxon>
    </lineage>
</organism>
<dbReference type="GeneID" id="72183828"/>
<sequence length="111" mass="11307">MTHCYNCGHSGTFVLLAQFALSVPGPADEAPTSAEGPSDSVEDRSDTAEPRSDASGRRFDGPHCPSDGADCQRLPSSGDLSLAVQCPACDSTDVGVAAGDLLARYGSSTTS</sequence>
<protein>
    <submittedName>
        <fullName evidence="2">Uncharacterized protein</fullName>
    </submittedName>
</protein>
<feature type="region of interest" description="Disordered" evidence="1">
    <location>
        <begin position="24"/>
        <end position="70"/>
    </location>
</feature>
<evidence type="ECO:0000256" key="1">
    <source>
        <dbReference type="SAM" id="MobiDB-lite"/>
    </source>
</evidence>
<keyword evidence="3" id="KW-1185">Reference proteome</keyword>
<dbReference type="AlphaFoldDB" id="A0A8U0HVN1"/>
<evidence type="ECO:0000313" key="3">
    <source>
        <dbReference type="Proteomes" id="UP000830729"/>
    </source>
</evidence>
<proteinExistence type="predicted"/>
<gene>
    <name evidence="2" type="ORF">M0R89_01475</name>
</gene>
<accession>A0A8U0HVN1</accession>